<evidence type="ECO:0000313" key="3">
    <source>
        <dbReference type="EMBL" id="SCY78592.1"/>
    </source>
</evidence>
<evidence type="ECO:0000313" key="4">
    <source>
        <dbReference type="Proteomes" id="UP000199307"/>
    </source>
</evidence>
<feature type="signal peptide" evidence="2">
    <location>
        <begin position="1"/>
        <end position="18"/>
    </location>
</feature>
<accession>A0ABY0LYD7</accession>
<keyword evidence="1" id="KW-0175">Coiled coil</keyword>
<organism evidence="3 4">
    <name type="scientific">Flavobacterium anhuiense</name>
    <dbReference type="NCBI Taxonomy" id="459526"/>
    <lineage>
        <taxon>Bacteria</taxon>
        <taxon>Pseudomonadati</taxon>
        <taxon>Bacteroidota</taxon>
        <taxon>Flavobacteriia</taxon>
        <taxon>Flavobacteriales</taxon>
        <taxon>Flavobacteriaceae</taxon>
        <taxon>Flavobacterium</taxon>
    </lineage>
</organism>
<evidence type="ECO:0000256" key="1">
    <source>
        <dbReference type="SAM" id="Coils"/>
    </source>
</evidence>
<proteinExistence type="predicted"/>
<evidence type="ECO:0000256" key="2">
    <source>
        <dbReference type="SAM" id="SignalP"/>
    </source>
</evidence>
<dbReference type="Proteomes" id="UP000199307">
    <property type="component" value="Unassembled WGS sequence"/>
</dbReference>
<dbReference type="RefSeq" id="WP_240628105.1">
    <property type="nucleotide sequence ID" value="NZ_CP023642.1"/>
</dbReference>
<name>A0ABY0LYD7_9FLAO</name>
<sequence>MKKIYLLIIVFISQINFAQNTYPFPENGKVGIGTTNPLSKLDVIGTAMFRETNSSYYSELSSDVNNAYLRSYGVANSLLIYDMLGKPIVMQPYLGNVGIGLFNPDAKLVVNGNAKVKENLFVTGASGGYTTGDNPILYFGVTSDFAKISVPFADKMIFSSYHGYTFNTSYNSASALPAVTIDIIGNVGIGVTNPTNKLDVKGTIHSQEVKVDMTGWSDFVFKKEYNLPTLEEVEKHIAEKGYLKNIPSEKEVLENGINLGEMNAKLLQKIEELTLYVIKLNKEIELLKEDKQN</sequence>
<gene>
    <name evidence="3" type="ORF">SAMN02927916_3378</name>
</gene>
<protein>
    <submittedName>
        <fullName evidence="3">Uncharacterized protein</fullName>
    </submittedName>
</protein>
<keyword evidence="2" id="KW-0732">Signal</keyword>
<feature type="chain" id="PRO_5045069966" evidence="2">
    <location>
        <begin position="19"/>
        <end position="293"/>
    </location>
</feature>
<comment type="caution">
    <text evidence="3">The sequence shown here is derived from an EMBL/GenBank/DDBJ whole genome shotgun (WGS) entry which is preliminary data.</text>
</comment>
<feature type="coiled-coil region" evidence="1">
    <location>
        <begin position="263"/>
        <end position="290"/>
    </location>
</feature>
<dbReference type="EMBL" id="FMVC01000005">
    <property type="protein sequence ID" value="SCY78592.1"/>
    <property type="molecule type" value="Genomic_DNA"/>
</dbReference>
<reference evidence="3 4" key="1">
    <citation type="submission" date="2016-10" db="EMBL/GenBank/DDBJ databases">
        <authorList>
            <person name="Varghese N."/>
            <person name="Submissions S."/>
        </authorList>
    </citation>
    <scope>NUCLEOTIDE SEQUENCE [LARGE SCALE GENOMIC DNA]</scope>
    <source>
        <strain evidence="3 4">CGMCC 1.6859</strain>
    </source>
</reference>
<keyword evidence="4" id="KW-1185">Reference proteome</keyword>